<name>A0A0W0YSW0_9GAMM</name>
<keyword evidence="5 10" id="KW-0819">tRNA processing</keyword>
<reference evidence="14 15" key="1">
    <citation type="submission" date="2015-11" db="EMBL/GenBank/DDBJ databases">
        <title>Genomic analysis of 38 Legionella species identifies large and diverse effector repertoires.</title>
        <authorList>
            <person name="Burstein D."/>
            <person name="Amaro F."/>
            <person name="Zusman T."/>
            <person name="Lifshitz Z."/>
            <person name="Cohen O."/>
            <person name="Gilbert J.A."/>
            <person name="Pupko T."/>
            <person name="Shuman H.A."/>
            <person name="Segal G."/>
        </authorList>
    </citation>
    <scope>NUCLEOTIDE SEQUENCE [LARGE SCALE GENOMIC DNA]</scope>
    <source>
        <strain evidence="14 15">ATCC 49655</strain>
    </source>
</reference>
<dbReference type="PATRIC" id="fig|1122169.6.peg.1983"/>
<accession>A0A0W0YSW0</accession>
<feature type="region of interest" description="Interaction with substrate tRNA" evidence="10">
    <location>
        <begin position="240"/>
        <end position="245"/>
    </location>
</feature>
<comment type="catalytic activity">
    <reaction evidence="9 10 11">
        <text>adenosine(37) in tRNA + dimethylallyl diphosphate = N(6)-dimethylallyladenosine(37) in tRNA + diphosphate</text>
        <dbReference type="Rhea" id="RHEA:26482"/>
        <dbReference type="Rhea" id="RHEA-COMP:10162"/>
        <dbReference type="Rhea" id="RHEA-COMP:10375"/>
        <dbReference type="ChEBI" id="CHEBI:33019"/>
        <dbReference type="ChEBI" id="CHEBI:57623"/>
        <dbReference type="ChEBI" id="CHEBI:74411"/>
        <dbReference type="ChEBI" id="CHEBI:74415"/>
        <dbReference type="EC" id="2.5.1.75"/>
    </reaction>
</comment>
<evidence type="ECO:0000256" key="6">
    <source>
        <dbReference type="ARBA" id="ARBA00022741"/>
    </source>
</evidence>
<keyword evidence="15" id="KW-1185">Reference proteome</keyword>
<dbReference type="STRING" id="1122169.Lsha_1726"/>
<dbReference type="OrthoDB" id="9776390at2"/>
<dbReference type="eggNOG" id="COG0324">
    <property type="taxonomic scope" value="Bacteria"/>
</dbReference>
<keyword evidence="6 10" id="KW-0547">Nucleotide-binding</keyword>
<dbReference type="PANTHER" id="PTHR11088:SF60">
    <property type="entry name" value="TRNA DIMETHYLALLYLTRANSFERASE"/>
    <property type="match status" value="1"/>
</dbReference>
<comment type="similarity">
    <text evidence="3 10 13">Belongs to the IPP transferase family.</text>
</comment>
<keyword evidence="7 10" id="KW-0067">ATP-binding</keyword>
<dbReference type="FunFam" id="1.10.20.140:FF:000001">
    <property type="entry name" value="tRNA dimethylallyltransferase"/>
    <property type="match status" value="1"/>
</dbReference>
<evidence type="ECO:0000313" key="14">
    <source>
        <dbReference type="EMBL" id="KTD59976.1"/>
    </source>
</evidence>
<dbReference type="SUPFAM" id="SSF52540">
    <property type="entry name" value="P-loop containing nucleoside triphosphate hydrolases"/>
    <property type="match status" value="1"/>
</dbReference>
<comment type="subunit">
    <text evidence="10">Monomer.</text>
</comment>
<evidence type="ECO:0000256" key="1">
    <source>
        <dbReference type="ARBA" id="ARBA00001946"/>
    </source>
</evidence>
<dbReference type="AlphaFoldDB" id="A0A0W0YSW0"/>
<proteinExistence type="inferred from homology"/>
<evidence type="ECO:0000256" key="4">
    <source>
        <dbReference type="ARBA" id="ARBA00022679"/>
    </source>
</evidence>
<evidence type="ECO:0000256" key="2">
    <source>
        <dbReference type="ARBA" id="ARBA00003213"/>
    </source>
</evidence>
<evidence type="ECO:0000313" key="15">
    <source>
        <dbReference type="Proteomes" id="UP000054600"/>
    </source>
</evidence>
<keyword evidence="4 10" id="KW-0808">Transferase</keyword>
<dbReference type="GO" id="GO:0006400">
    <property type="term" value="P:tRNA modification"/>
    <property type="evidence" value="ECO:0007669"/>
    <property type="project" value="TreeGrafter"/>
</dbReference>
<dbReference type="EC" id="2.5.1.75" evidence="10"/>
<dbReference type="PANTHER" id="PTHR11088">
    <property type="entry name" value="TRNA DIMETHYLALLYLTRANSFERASE"/>
    <property type="match status" value="1"/>
</dbReference>
<organism evidence="14 15">
    <name type="scientific">Legionella shakespearei DSM 23087</name>
    <dbReference type="NCBI Taxonomy" id="1122169"/>
    <lineage>
        <taxon>Bacteria</taxon>
        <taxon>Pseudomonadati</taxon>
        <taxon>Pseudomonadota</taxon>
        <taxon>Gammaproteobacteria</taxon>
        <taxon>Legionellales</taxon>
        <taxon>Legionellaceae</taxon>
        <taxon>Legionella</taxon>
    </lineage>
</organism>
<feature type="binding site" evidence="10">
    <location>
        <begin position="12"/>
        <end position="17"/>
    </location>
    <ligand>
        <name>substrate</name>
    </ligand>
</feature>
<evidence type="ECO:0000256" key="7">
    <source>
        <dbReference type="ARBA" id="ARBA00022840"/>
    </source>
</evidence>
<evidence type="ECO:0000256" key="8">
    <source>
        <dbReference type="ARBA" id="ARBA00022842"/>
    </source>
</evidence>
<dbReference type="InterPro" id="IPR018022">
    <property type="entry name" value="IPT"/>
</dbReference>
<gene>
    <name evidence="10" type="primary">miaA</name>
    <name evidence="14" type="ORF">Lsha_1726</name>
</gene>
<dbReference type="Gene3D" id="3.40.50.300">
    <property type="entry name" value="P-loop containing nucleotide triphosphate hydrolases"/>
    <property type="match status" value="1"/>
</dbReference>
<evidence type="ECO:0000256" key="11">
    <source>
        <dbReference type="RuleBase" id="RU003783"/>
    </source>
</evidence>
<comment type="cofactor">
    <cofactor evidence="1 10">
        <name>Mg(2+)</name>
        <dbReference type="ChEBI" id="CHEBI:18420"/>
    </cofactor>
</comment>
<feature type="site" description="Interaction with substrate tRNA" evidence="10">
    <location>
        <position position="123"/>
    </location>
</feature>
<feature type="region of interest" description="Interaction with substrate tRNA" evidence="10">
    <location>
        <begin position="159"/>
        <end position="163"/>
    </location>
</feature>
<evidence type="ECO:0000256" key="13">
    <source>
        <dbReference type="RuleBase" id="RU003785"/>
    </source>
</evidence>
<feature type="binding site" evidence="10">
    <location>
        <begin position="10"/>
        <end position="17"/>
    </location>
    <ligand>
        <name>ATP</name>
        <dbReference type="ChEBI" id="CHEBI:30616"/>
    </ligand>
</feature>
<dbReference type="Pfam" id="PF01715">
    <property type="entry name" value="IPPT"/>
    <property type="match status" value="1"/>
</dbReference>
<dbReference type="EMBL" id="LNYW01000046">
    <property type="protein sequence ID" value="KTD59976.1"/>
    <property type="molecule type" value="Genomic_DNA"/>
</dbReference>
<evidence type="ECO:0000256" key="12">
    <source>
        <dbReference type="RuleBase" id="RU003784"/>
    </source>
</evidence>
<evidence type="ECO:0000256" key="5">
    <source>
        <dbReference type="ARBA" id="ARBA00022694"/>
    </source>
</evidence>
<evidence type="ECO:0000256" key="9">
    <source>
        <dbReference type="ARBA" id="ARBA00049563"/>
    </source>
</evidence>
<dbReference type="Gene3D" id="1.10.20.140">
    <property type="match status" value="1"/>
</dbReference>
<dbReference type="GO" id="GO:0052381">
    <property type="term" value="F:tRNA dimethylallyltransferase activity"/>
    <property type="evidence" value="ECO:0007669"/>
    <property type="project" value="UniProtKB-UniRule"/>
</dbReference>
<protein>
    <recommendedName>
        <fullName evidence="10">tRNA dimethylallyltransferase</fullName>
        <ecNumber evidence="10">2.5.1.75</ecNumber>
    </recommendedName>
    <alternativeName>
        <fullName evidence="10">Dimethylallyl diphosphate:tRNA dimethylallyltransferase</fullName>
        <shortName evidence="10">DMAPP:tRNA dimethylallyltransferase</shortName>
        <shortName evidence="10">DMATase</shortName>
    </alternativeName>
    <alternativeName>
        <fullName evidence="10">Isopentenyl-diphosphate:tRNA isopentenyltransferase</fullName>
        <shortName evidence="10">IPP transferase</shortName>
        <shortName evidence="10">IPPT</shortName>
        <shortName evidence="10">IPTase</shortName>
    </alternativeName>
</protein>
<feature type="region of interest" description="Interaction with substrate tRNA" evidence="10">
    <location>
        <begin position="35"/>
        <end position="38"/>
    </location>
</feature>
<evidence type="ECO:0000256" key="10">
    <source>
        <dbReference type="HAMAP-Rule" id="MF_00185"/>
    </source>
</evidence>
<sequence length="312" mass="35514">MSDLIFCLMGPTASGKTGLACELVRHFPFEIISVDSAMIYRDMNIGTAKPSNQELLLAPHHLIDIIDPTESYSAAQFCTDVSALCTSIFQRGKIPLLAGGTMMYFNALQKGLSVLPEADEAMRQRLEEEARVHGLDALHQRLAEIDPDTAQRIHAHDSQRIQRALEVYYLTGTTLSEFLAKQKSGVNYRFANFALFPEQRAWLHQRIAQRFDQMLDDGLVREVQGLLDKWQLSMNLPSMRCVGYRQVLEHLQGDYDLAALREKGIAATRQLAKRQLTWLRHWDDALFYDPQNTTFNEQIIAKTREILDNEAS</sequence>
<comment type="caution">
    <text evidence="10">Lacks conserved residue(s) required for the propagation of feature annotation.</text>
</comment>
<comment type="caution">
    <text evidence="14">The sequence shown here is derived from an EMBL/GenBank/DDBJ whole genome shotgun (WGS) entry which is preliminary data.</text>
</comment>
<dbReference type="RefSeq" id="WP_018575986.1">
    <property type="nucleotide sequence ID" value="NZ_KB892382.1"/>
</dbReference>
<feature type="site" description="Interaction with substrate tRNA" evidence="10">
    <location>
        <position position="101"/>
    </location>
</feature>
<dbReference type="InterPro" id="IPR027417">
    <property type="entry name" value="P-loop_NTPase"/>
</dbReference>
<evidence type="ECO:0000256" key="3">
    <source>
        <dbReference type="ARBA" id="ARBA00005842"/>
    </source>
</evidence>
<dbReference type="GO" id="GO:0005524">
    <property type="term" value="F:ATP binding"/>
    <property type="evidence" value="ECO:0007669"/>
    <property type="project" value="UniProtKB-UniRule"/>
</dbReference>
<dbReference type="Proteomes" id="UP000054600">
    <property type="component" value="Unassembled WGS sequence"/>
</dbReference>
<comment type="function">
    <text evidence="2 10 12">Catalyzes the transfer of a dimethylallyl group onto the adenine at position 37 in tRNAs that read codons beginning with uridine, leading to the formation of N6-(dimethylallyl)adenosine (i(6)A).</text>
</comment>
<dbReference type="HAMAP" id="MF_00185">
    <property type="entry name" value="IPP_trans"/>
    <property type="match status" value="1"/>
</dbReference>
<dbReference type="InterPro" id="IPR039657">
    <property type="entry name" value="Dimethylallyltransferase"/>
</dbReference>
<dbReference type="NCBIfam" id="TIGR00174">
    <property type="entry name" value="miaA"/>
    <property type="match status" value="1"/>
</dbReference>
<keyword evidence="8 10" id="KW-0460">Magnesium</keyword>